<dbReference type="AlphaFoldDB" id="A0AAV4CHW7"/>
<comment type="caution">
    <text evidence="1">The sequence shown here is derived from an EMBL/GenBank/DDBJ whole genome shotgun (WGS) entry which is preliminary data.</text>
</comment>
<dbReference type="Proteomes" id="UP000735302">
    <property type="component" value="Unassembled WGS sequence"/>
</dbReference>
<accession>A0AAV4CHW7</accession>
<evidence type="ECO:0000313" key="1">
    <source>
        <dbReference type="EMBL" id="GFO30902.1"/>
    </source>
</evidence>
<gene>
    <name evidence="1" type="ORF">PoB_005740700</name>
</gene>
<name>A0AAV4CHW7_9GAST</name>
<organism evidence="1 2">
    <name type="scientific">Plakobranchus ocellatus</name>
    <dbReference type="NCBI Taxonomy" id="259542"/>
    <lineage>
        <taxon>Eukaryota</taxon>
        <taxon>Metazoa</taxon>
        <taxon>Spiralia</taxon>
        <taxon>Lophotrochozoa</taxon>
        <taxon>Mollusca</taxon>
        <taxon>Gastropoda</taxon>
        <taxon>Heterobranchia</taxon>
        <taxon>Euthyneura</taxon>
        <taxon>Panpulmonata</taxon>
        <taxon>Sacoglossa</taxon>
        <taxon>Placobranchoidea</taxon>
        <taxon>Plakobranchidae</taxon>
        <taxon>Plakobranchus</taxon>
    </lineage>
</organism>
<keyword evidence="2" id="KW-1185">Reference proteome</keyword>
<reference evidence="1 2" key="1">
    <citation type="journal article" date="2021" name="Elife">
        <title>Chloroplast acquisition without the gene transfer in kleptoplastic sea slugs, Plakobranchus ocellatus.</title>
        <authorList>
            <person name="Maeda T."/>
            <person name="Takahashi S."/>
            <person name="Yoshida T."/>
            <person name="Shimamura S."/>
            <person name="Takaki Y."/>
            <person name="Nagai Y."/>
            <person name="Toyoda A."/>
            <person name="Suzuki Y."/>
            <person name="Arimoto A."/>
            <person name="Ishii H."/>
            <person name="Satoh N."/>
            <person name="Nishiyama T."/>
            <person name="Hasebe M."/>
            <person name="Maruyama T."/>
            <person name="Minagawa J."/>
            <person name="Obokata J."/>
            <person name="Shigenobu S."/>
        </authorList>
    </citation>
    <scope>NUCLEOTIDE SEQUENCE [LARGE SCALE GENOMIC DNA]</scope>
</reference>
<protein>
    <submittedName>
        <fullName evidence="1">Uncharacterized protein</fullName>
    </submittedName>
</protein>
<evidence type="ECO:0000313" key="2">
    <source>
        <dbReference type="Proteomes" id="UP000735302"/>
    </source>
</evidence>
<sequence length="89" mass="9877">MIVLVSSNVTVITVQPAGELLGQPRENQGFDFETLIEDLDFVRTSLEQGYLRLSEPPSGQDTVSGLKPATYESLQIPGRIRLPLGHQRR</sequence>
<proteinExistence type="predicted"/>
<dbReference type="EMBL" id="BLXT01006291">
    <property type="protein sequence ID" value="GFO30902.1"/>
    <property type="molecule type" value="Genomic_DNA"/>
</dbReference>